<accession>A0A218XPN6</accession>
<dbReference type="EMBL" id="MTKT01001080">
    <property type="protein sequence ID" value="OWM86947.1"/>
    <property type="molecule type" value="Genomic_DNA"/>
</dbReference>
<feature type="region of interest" description="Disordered" evidence="1">
    <location>
        <begin position="1"/>
        <end position="89"/>
    </location>
</feature>
<gene>
    <name evidence="2" type="ORF">CDL15_Pgr015983</name>
    <name evidence="3" type="ORF">CRG98_024549</name>
</gene>
<protein>
    <submittedName>
        <fullName evidence="2">Uncharacterized protein</fullName>
    </submittedName>
</protein>
<evidence type="ECO:0000256" key="1">
    <source>
        <dbReference type="SAM" id="MobiDB-lite"/>
    </source>
</evidence>
<evidence type="ECO:0000313" key="2">
    <source>
        <dbReference type="EMBL" id="OWM86947.1"/>
    </source>
</evidence>
<comment type="caution">
    <text evidence="2">The sequence shown here is derived from an EMBL/GenBank/DDBJ whole genome shotgun (WGS) entry which is preliminary data.</text>
</comment>
<dbReference type="EMBL" id="PGOL01001724">
    <property type="protein sequence ID" value="PKI55083.1"/>
    <property type="molecule type" value="Genomic_DNA"/>
</dbReference>
<keyword evidence="5" id="KW-1185">Reference proteome</keyword>
<reference evidence="4" key="1">
    <citation type="journal article" date="2017" name="Plant J.">
        <title>The pomegranate (Punica granatum L.) genome and the genomics of punicalagin biosynthesis.</title>
        <authorList>
            <person name="Qin G."/>
            <person name="Xu C."/>
            <person name="Ming R."/>
            <person name="Tang H."/>
            <person name="Guyot R."/>
            <person name="Kramer E.M."/>
            <person name="Hu Y."/>
            <person name="Yi X."/>
            <person name="Qi Y."/>
            <person name="Xu X."/>
            <person name="Gao Z."/>
            <person name="Pan H."/>
            <person name="Jian J."/>
            <person name="Tian Y."/>
            <person name="Yue Z."/>
            <person name="Xu Y."/>
        </authorList>
    </citation>
    <scope>NUCLEOTIDE SEQUENCE [LARGE SCALE GENOMIC DNA]</scope>
    <source>
        <strain evidence="4">cv. Dabenzi</strain>
    </source>
</reference>
<dbReference type="Proteomes" id="UP000197138">
    <property type="component" value="Unassembled WGS sequence"/>
</dbReference>
<name>A0A218XPN6_PUNGR</name>
<evidence type="ECO:0000313" key="3">
    <source>
        <dbReference type="EMBL" id="PKI55083.1"/>
    </source>
</evidence>
<reference evidence="2" key="2">
    <citation type="submission" date="2017-06" db="EMBL/GenBank/DDBJ databases">
        <title>The pomegranate genome and the genomics of punicalagin biosynthesis.</title>
        <authorList>
            <person name="Xu C."/>
        </authorList>
    </citation>
    <scope>NUCLEOTIDE SEQUENCE [LARGE SCALE GENOMIC DNA]</scope>
    <source>
        <tissue evidence="2">Fresh leaf</tissue>
    </source>
</reference>
<organism evidence="2 4">
    <name type="scientific">Punica granatum</name>
    <name type="common">Pomegranate</name>
    <dbReference type="NCBI Taxonomy" id="22663"/>
    <lineage>
        <taxon>Eukaryota</taxon>
        <taxon>Viridiplantae</taxon>
        <taxon>Streptophyta</taxon>
        <taxon>Embryophyta</taxon>
        <taxon>Tracheophyta</taxon>
        <taxon>Spermatophyta</taxon>
        <taxon>Magnoliopsida</taxon>
        <taxon>eudicotyledons</taxon>
        <taxon>Gunneridae</taxon>
        <taxon>Pentapetalae</taxon>
        <taxon>rosids</taxon>
        <taxon>malvids</taxon>
        <taxon>Myrtales</taxon>
        <taxon>Lythraceae</taxon>
        <taxon>Punica</taxon>
    </lineage>
</organism>
<evidence type="ECO:0000313" key="5">
    <source>
        <dbReference type="Proteomes" id="UP000233551"/>
    </source>
</evidence>
<feature type="compositionally biased region" description="Basic and acidic residues" evidence="1">
    <location>
        <begin position="1"/>
        <end position="25"/>
    </location>
</feature>
<proteinExistence type="predicted"/>
<evidence type="ECO:0000313" key="4">
    <source>
        <dbReference type="Proteomes" id="UP000197138"/>
    </source>
</evidence>
<dbReference type="AlphaFoldDB" id="A0A218XPN6"/>
<sequence length="89" mass="9623">MEAHRERAEQLRKEEQDRNMQDQEKSTSAGRVEGSGHAASKIDPAVKVLIRETIISDGKAGGRAGSGAEDPEDVLAFSRSVNKTDSSLE</sequence>
<feature type="compositionally biased region" description="Polar residues" evidence="1">
    <location>
        <begin position="79"/>
        <end position="89"/>
    </location>
</feature>
<reference evidence="3 5" key="3">
    <citation type="submission" date="2017-11" db="EMBL/GenBank/DDBJ databases">
        <title>De-novo sequencing of pomegranate (Punica granatum L.) genome.</title>
        <authorList>
            <person name="Akparov Z."/>
            <person name="Amiraslanov A."/>
            <person name="Hajiyeva S."/>
            <person name="Abbasov M."/>
            <person name="Kaur K."/>
            <person name="Hamwieh A."/>
            <person name="Solovyev V."/>
            <person name="Salamov A."/>
            <person name="Braich B."/>
            <person name="Kosarev P."/>
            <person name="Mahmoud A."/>
            <person name="Hajiyev E."/>
            <person name="Babayeva S."/>
            <person name="Izzatullayeva V."/>
            <person name="Mammadov A."/>
            <person name="Mammadov A."/>
            <person name="Sharifova S."/>
            <person name="Ojaghi J."/>
            <person name="Eynullazada K."/>
            <person name="Bayramov B."/>
            <person name="Abdulazimova A."/>
            <person name="Shahmuradov I."/>
        </authorList>
    </citation>
    <scope>NUCLEOTIDE SEQUENCE [LARGE SCALE GENOMIC DNA]</scope>
    <source>
        <strain evidence="3">AG2017</strain>
        <strain evidence="5">cv. AG2017</strain>
        <tissue evidence="3">Leaf</tissue>
    </source>
</reference>
<dbReference type="Proteomes" id="UP000233551">
    <property type="component" value="Unassembled WGS sequence"/>
</dbReference>